<comment type="caution">
    <text evidence="2">The sequence shown here is derived from an EMBL/GenBank/DDBJ whole genome shotgun (WGS) entry which is preliminary data.</text>
</comment>
<sequence length="107" mass="11936">MVDSNRESEVQLKSGSRMCVHQSNSCRNIHLFENIRVAPICLCSIKIDELSCVHKRMNLEIGLARQKWHPVEQTESKSTECVSSNAQTHLFGPDSGVPESANVIRAS</sequence>
<dbReference type="AlphaFoldDB" id="A0A9P8P6A4"/>
<protein>
    <submittedName>
        <fullName evidence="2">Uncharacterized protein</fullName>
    </submittedName>
</protein>
<evidence type="ECO:0000256" key="1">
    <source>
        <dbReference type="SAM" id="MobiDB-lite"/>
    </source>
</evidence>
<name>A0A9P8P6A4_9ASCO</name>
<dbReference type="GeneID" id="70236201"/>
<reference evidence="2" key="2">
    <citation type="submission" date="2021-01" db="EMBL/GenBank/DDBJ databases">
        <authorList>
            <person name="Schikora-Tamarit M.A."/>
        </authorList>
    </citation>
    <scope>NUCLEOTIDE SEQUENCE</scope>
    <source>
        <strain evidence="2">CBS6075</strain>
    </source>
</reference>
<dbReference type="RefSeq" id="XP_046061251.1">
    <property type="nucleotide sequence ID" value="XM_046205292.1"/>
</dbReference>
<reference evidence="2" key="1">
    <citation type="journal article" date="2021" name="Open Biol.">
        <title>Shared evolutionary footprints suggest mitochondrial oxidative damage underlies multiple complex I losses in fungi.</title>
        <authorList>
            <person name="Schikora-Tamarit M.A."/>
            <person name="Marcet-Houben M."/>
            <person name="Nosek J."/>
            <person name="Gabaldon T."/>
        </authorList>
    </citation>
    <scope>NUCLEOTIDE SEQUENCE</scope>
    <source>
        <strain evidence="2">CBS6075</strain>
    </source>
</reference>
<keyword evidence="3" id="KW-1185">Reference proteome</keyword>
<evidence type="ECO:0000313" key="3">
    <source>
        <dbReference type="Proteomes" id="UP000769157"/>
    </source>
</evidence>
<proteinExistence type="predicted"/>
<dbReference type="EMBL" id="JAEUBE010000295">
    <property type="protein sequence ID" value="KAH3666047.1"/>
    <property type="molecule type" value="Genomic_DNA"/>
</dbReference>
<feature type="region of interest" description="Disordered" evidence="1">
    <location>
        <begin position="86"/>
        <end position="107"/>
    </location>
</feature>
<accession>A0A9P8P6A4</accession>
<evidence type="ECO:0000313" key="2">
    <source>
        <dbReference type="EMBL" id="KAH3666047.1"/>
    </source>
</evidence>
<dbReference type="Proteomes" id="UP000769157">
    <property type="component" value="Unassembled WGS sequence"/>
</dbReference>
<organism evidence="2 3">
    <name type="scientific">Ogataea philodendri</name>
    <dbReference type="NCBI Taxonomy" id="1378263"/>
    <lineage>
        <taxon>Eukaryota</taxon>
        <taxon>Fungi</taxon>
        <taxon>Dikarya</taxon>
        <taxon>Ascomycota</taxon>
        <taxon>Saccharomycotina</taxon>
        <taxon>Pichiomycetes</taxon>
        <taxon>Pichiales</taxon>
        <taxon>Pichiaceae</taxon>
        <taxon>Ogataea</taxon>
    </lineage>
</organism>
<gene>
    <name evidence="2" type="ORF">OGAPHI_004236</name>
</gene>